<accession>A0A5J5CRG5</accession>
<evidence type="ECO:0000256" key="1">
    <source>
        <dbReference type="ARBA" id="ARBA00010169"/>
    </source>
</evidence>
<reference evidence="3 4" key="1">
    <citation type="submission" date="2019-08" db="EMBL/GenBank/DDBJ databases">
        <title>A chromosome-level genome assembly, high-density linkage maps, and genome scans reveal the genomic architecture of hybrid incompatibilities underlying speciation via character displacement in darters (Percidae: Etheostominae).</title>
        <authorList>
            <person name="Moran R.L."/>
            <person name="Catchen J.M."/>
            <person name="Fuller R.C."/>
        </authorList>
    </citation>
    <scope>NUCLEOTIDE SEQUENCE [LARGE SCALE GENOMIC DNA]</scope>
    <source>
        <strain evidence="3">EspeVRDwgs_2016</strain>
        <tissue evidence="3">Muscle</tissue>
    </source>
</reference>
<dbReference type="PANTHER" id="PTHR23419:SF2">
    <property type="entry name" value="CUTA DIVALENT CATION TOLERANCE HOMOLOG-LIKE"/>
    <property type="match status" value="1"/>
</dbReference>
<protein>
    <submittedName>
        <fullName evidence="3">Uncharacterized protein</fullName>
    </submittedName>
</protein>
<dbReference type="PANTHER" id="PTHR23419">
    <property type="entry name" value="DIVALENT CATION TOLERANCE CUTA-RELATED"/>
    <property type="match status" value="1"/>
</dbReference>
<gene>
    <name evidence="3" type="ORF">FQN60_008172</name>
</gene>
<name>A0A5J5CRG5_9PERO</name>
<proteinExistence type="inferred from homology"/>
<dbReference type="Gene3D" id="3.30.70.120">
    <property type="match status" value="1"/>
</dbReference>
<organism evidence="3 4">
    <name type="scientific">Etheostoma spectabile</name>
    <name type="common">orangethroat darter</name>
    <dbReference type="NCBI Taxonomy" id="54343"/>
    <lineage>
        <taxon>Eukaryota</taxon>
        <taxon>Metazoa</taxon>
        <taxon>Chordata</taxon>
        <taxon>Craniata</taxon>
        <taxon>Vertebrata</taxon>
        <taxon>Euteleostomi</taxon>
        <taxon>Actinopterygii</taxon>
        <taxon>Neopterygii</taxon>
        <taxon>Teleostei</taxon>
        <taxon>Neoteleostei</taxon>
        <taxon>Acanthomorphata</taxon>
        <taxon>Eupercaria</taxon>
        <taxon>Perciformes</taxon>
        <taxon>Percoidei</taxon>
        <taxon>Percidae</taxon>
        <taxon>Etheostomatinae</taxon>
        <taxon>Etheostoma</taxon>
    </lineage>
</organism>
<dbReference type="InterPro" id="IPR015867">
    <property type="entry name" value="N-reg_PII/ATP_PRibTrfase_C"/>
</dbReference>
<dbReference type="Proteomes" id="UP000327493">
    <property type="component" value="Chromosome 16"/>
</dbReference>
<evidence type="ECO:0000256" key="2">
    <source>
        <dbReference type="ARBA" id="ARBA00011233"/>
    </source>
</evidence>
<dbReference type="AlphaFoldDB" id="A0A5J5CRG5"/>
<dbReference type="InterPro" id="IPR011322">
    <property type="entry name" value="N-reg_PII-like_a/b"/>
</dbReference>
<comment type="caution">
    <text evidence="3">The sequence shown here is derived from an EMBL/GenBank/DDBJ whole genome shotgun (WGS) entry which is preliminary data.</text>
</comment>
<sequence>MSLIAPTPHPTPLYSSWSCPCPCILGCSPSGSSFIQPSQGVMYQATTLFFLSTRHMLEEEEATLSWAIMERRLAASINILSRTSTMSVHPYENPEVLSFPVEDGNLAYMKWMDEAIPED</sequence>
<dbReference type="GO" id="GO:0010038">
    <property type="term" value="P:response to metal ion"/>
    <property type="evidence" value="ECO:0007669"/>
    <property type="project" value="InterPro"/>
</dbReference>
<dbReference type="InterPro" id="IPR004323">
    <property type="entry name" value="Ion_tolerance_CutA"/>
</dbReference>
<dbReference type="EMBL" id="VOFY01000016">
    <property type="protein sequence ID" value="KAA8584387.1"/>
    <property type="molecule type" value="Genomic_DNA"/>
</dbReference>
<keyword evidence="4" id="KW-1185">Reference proteome</keyword>
<evidence type="ECO:0000313" key="4">
    <source>
        <dbReference type="Proteomes" id="UP000327493"/>
    </source>
</evidence>
<dbReference type="SUPFAM" id="SSF54913">
    <property type="entry name" value="GlnB-like"/>
    <property type="match status" value="1"/>
</dbReference>
<comment type="subunit">
    <text evidence="2">Homotrimer.</text>
</comment>
<dbReference type="Pfam" id="PF03091">
    <property type="entry name" value="CutA1"/>
    <property type="match status" value="1"/>
</dbReference>
<dbReference type="GO" id="GO:0005507">
    <property type="term" value="F:copper ion binding"/>
    <property type="evidence" value="ECO:0007669"/>
    <property type="project" value="TreeGrafter"/>
</dbReference>
<comment type="similarity">
    <text evidence="1">Belongs to the CutA family.</text>
</comment>
<evidence type="ECO:0000313" key="3">
    <source>
        <dbReference type="EMBL" id="KAA8584387.1"/>
    </source>
</evidence>